<dbReference type="Pfam" id="PF02518">
    <property type="entry name" value="HATPase_c"/>
    <property type="match status" value="1"/>
</dbReference>
<dbReference type="InterPro" id="IPR003594">
    <property type="entry name" value="HATPase_dom"/>
</dbReference>
<organism evidence="11 12">
    <name type="scientific">Pontibacter ummariensis</name>
    <dbReference type="NCBI Taxonomy" id="1610492"/>
    <lineage>
        <taxon>Bacteria</taxon>
        <taxon>Pseudomonadati</taxon>
        <taxon>Bacteroidota</taxon>
        <taxon>Cytophagia</taxon>
        <taxon>Cytophagales</taxon>
        <taxon>Hymenobacteraceae</taxon>
        <taxon>Pontibacter</taxon>
    </lineage>
</organism>
<dbReference type="InterPro" id="IPR003661">
    <property type="entry name" value="HisK_dim/P_dom"/>
</dbReference>
<proteinExistence type="predicted"/>
<comment type="catalytic activity">
    <reaction evidence="1">
        <text>ATP + protein L-histidine = ADP + protein N-phospho-L-histidine.</text>
        <dbReference type="EC" id="2.7.13.3"/>
    </reaction>
</comment>
<evidence type="ECO:0000256" key="7">
    <source>
        <dbReference type="PROSITE-ProRule" id="PRU00169"/>
    </source>
</evidence>
<dbReference type="SMART" id="SM00387">
    <property type="entry name" value="HATPase_c"/>
    <property type="match status" value="1"/>
</dbReference>
<feature type="domain" description="Histidine kinase" evidence="9">
    <location>
        <begin position="192"/>
        <end position="408"/>
    </location>
</feature>
<feature type="modified residue" description="4-aspartylphosphate" evidence="7">
    <location>
        <position position="58"/>
    </location>
</feature>
<dbReference type="InterPro" id="IPR001789">
    <property type="entry name" value="Sig_transdc_resp-reg_receiver"/>
</dbReference>
<dbReference type="Proteomes" id="UP000198432">
    <property type="component" value="Unassembled WGS sequence"/>
</dbReference>
<evidence type="ECO:0000256" key="8">
    <source>
        <dbReference type="SAM" id="Coils"/>
    </source>
</evidence>
<dbReference type="Gene3D" id="1.10.287.130">
    <property type="match status" value="1"/>
</dbReference>
<keyword evidence="6" id="KW-0902">Two-component regulatory system</keyword>
<dbReference type="InterPro" id="IPR004358">
    <property type="entry name" value="Sig_transdc_His_kin-like_C"/>
</dbReference>
<dbReference type="Gene3D" id="3.40.50.2300">
    <property type="match status" value="1"/>
</dbReference>
<evidence type="ECO:0000313" key="11">
    <source>
        <dbReference type="EMBL" id="SNS56038.1"/>
    </source>
</evidence>
<gene>
    <name evidence="11" type="ORF">SAMN06296052_108179</name>
</gene>
<evidence type="ECO:0000313" key="12">
    <source>
        <dbReference type="Proteomes" id="UP000198432"/>
    </source>
</evidence>
<dbReference type="AlphaFoldDB" id="A0A239FHN6"/>
<protein>
    <recommendedName>
        <fullName evidence="2">histidine kinase</fullName>
        <ecNumber evidence="2">2.7.13.3</ecNumber>
    </recommendedName>
</protein>
<keyword evidence="3 7" id="KW-0597">Phosphoprotein</keyword>
<evidence type="ECO:0000256" key="6">
    <source>
        <dbReference type="ARBA" id="ARBA00023012"/>
    </source>
</evidence>
<name>A0A239FHN6_9BACT</name>
<feature type="coiled-coil region" evidence="8">
    <location>
        <begin position="130"/>
        <end position="188"/>
    </location>
</feature>
<dbReference type="SUPFAM" id="SSF52172">
    <property type="entry name" value="CheY-like"/>
    <property type="match status" value="1"/>
</dbReference>
<keyword evidence="4" id="KW-0808">Transferase</keyword>
<dbReference type="InterPro" id="IPR011006">
    <property type="entry name" value="CheY-like_superfamily"/>
</dbReference>
<evidence type="ECO:0000256" key="2">
    <source>
        <dbReference type="ARBA" id="ARBA00012438"/>
    </source>
</evidence>
<dbReference type="Pfam" id="PF00072">
    <property type="entry name" value="Response_reg"/>
    <property type="match status" value="1"/>
</dbReference>
<dbReference type="PANTHER" id="PTHR43711:SF26">
    <property type="entry name" value="SENSOR HISTIDINE KINASE RCSC"/>
    <property type="match status" value="1"/>
</dbReference>
<accession>A0A239FHN6</accession>
<sequence length="416" mass="47639">MPDKIRVLLIDDDEDDYIITRDIMDDIPGRNYLLDWTSSFTEALEQIHQRKHDVYLVDFFLGAHDGLELITRAVGEGITAPFILLTGQTDRETDEKAMRAGALDYLVKGTFNPFDLERSIRYSIEHAKSLAQIQRLNMELEQRVEERTQELADAIRKLEQTNRSLYEAQQEIKKALKKEKELHELKSRFVTIASHEFRTPLSTVLSSASLIAKYKNADDDDKRLKHVDRIKSAVSNLTNILNDFLSISRMEEGKIYNVPTTFNLEYFAKEVKDEMQGYLKPGQQIRYQHTGEKEVHMDKQLLKNVMINLLSNGSKYSGEGKSIYFMTGITPDNCVQITVQDEGIGIPEADKAHLFTPFFRAHNVTNIQGTGLGLNIVKKYVEIMNGSLDYESELDKGTTFTITLPKTNSHEENITY</sequence>
<dbReference type="PANTHER" id="PTHR43711">
    <property type="entry name" value="TWO-COMPONENT HISTIDINE KINASE"/>
    <property type="match status" value="1"/>
</dbReference>
<dbReference type="FunFam" id="3.30.565.10:FF:000006">
    <property type="entry name" value="Sensor histidine kinase WalK"/>
    <property type="match status" value="1"/>
</dbReference>
<evidence type="ECO:0000256" key="3">
    <source>
        <dbReference type="ARBA" id="ARBA00022553"/>
    </source>
</evidence>
<evidence type="ECO:0000256" key="1">
    <source>
        <dbReference type="ARBA" id="ARBA00000085"/>
    </source>
</evidence>
<dbReference type="Pfam" id="PF00512">
    <property type="entry name" value="HisKA"/>
    <property type="match status" value="1"/>
</dbReference>
<evidence type="ECO:0000259" key="9">
    <source>
        <dbReference type="PROSITE" id="PS50109"/>
    </source>
</evidence>
<dbReference type="RefSeq" id="WP_089319246.1">
    <property type="nucleotide sequence ID" value="NZ_FZOQ01000008.1"/>
</dbReference>
<dbReference type="EC" id="2.7.13.3" evidence="2"/>
<dbReference type="OrthoDB" id="9766459at2"/>
<dbReference type="Gene3D" id="3.30.565.10">
    <property type="entry name" value="Histidine kinase-like ATPase, C-terminal domain"/>
    <property type="match status" value="1"/>
</dbReference>
<dbReference type="SUPFAM" id="SSF55874">
    <property type="entry name" value="ATPase domain of HSP90 chaperone/DNA topoisomerase II/histidine kinase"/>
    <property type="match status" value="1"/>
</dbReference>
<dbReference type="CDD" id="cd00156">
    <property type="entry name" value="REC"/>
    <property type="match status" value="1"/>
</dbReference>
<dbReference type="SMART" id="SM00448">
    <property type="entry name" value="REC"/>
    <property type="match status" value="1"/>
</dbReference>
<keyword evidence="12" id="KW-1185">Reference proteome</keyword>
<dbReference type="InterPro" id="IPR005467">
    <property type="entry name" value="His_kinase_dom"/>
</dbReference>
<reference evidence="12" key="1">
    <citation type="submission" date="2017-06" db="EMBL/GenBank/DDBJ databases">
        <authorList>
            <person name="Varghese N."/>
            <person name="Submissions S."/>
        </authorList>
    </citation>
    <scope>NUCLEOTIDE SEQUENCE [LARGE SCALE GENOMIC DNA]</scope>
    <source>
        <strain evidence="12">NKM1</strain>
    </source>
</reference>
<dbReference type="CDD" id="cd00082">
    <property type="entry name" value="HisKA"/>
    <property type="match status" value="1"/>
</dbReference>
<keyword evidence="8" id="KW-0175">Coiled coil</keyword>
<evidence type="ECO:0000256" key="4">
    <source>
        <dbReference type="ARBA" id="ARBA00022679"/>
    </source>
</evidence>
<dbReference type="InterPro" id="IPR036097">
    <property type="entry name" value="HisK_dim/P_sf"/>
</dbReference>
<dbReference type="SUPFAM" id="SSF47384">
    <property type="entry name" value="Homodimeric domain of signal transducing histidine kinase"/>
    <property type="match status" value="1"/>
</dbReference>
<dbReference type="PROSITE" id="PS50110">
    <property type="entry name" value="RESPONSE_REGULATORY"/>
    <property type="match status" value="1"/>
</dbReference>
<evidence type="ECO:0000256" key="5">
    <source>
        <dbReference type="ARBA" id="ARBA00022777"/>
    </source>
</evidence>
<dbReference type="EMBL" id="FZOQ01000008">
    <property type="protein sequence ID" value="SNS56038.1"/>
    <property type="molecule type" value="Genomic_DNA"/>
</dbReference>
<dbReference type="InterPro" id="IPR050736">
    <property type="entry name" value="Sensor_HK_Regulatory"/>
</dbReference>
<feature type="domain" description="Response regulatory" evidence="10">
    <location>
        <begin position="6"/>
        <end position="123"/>
    </location>
</feature>
<dbReference type="CDD" id="cd00075">
    <property type="entry name" value="HATPase"/>
    <property type="match status" value="1"/>
</dbReference>
<dbReference type="GO" id="GO:0000155">
    <property type="term" value="F:phosphorelay sensor kinase activity"/>
    <property type="evidence" value="ECO:0007669"/>
    <property type="project" value="InterPro"/>
</dbReference>
<keyword evidence="5 11" id="KW-0418">Kinase</keyword>
<dbReference type="InterPro" id="IPR036890">
    <property type="entry name" value="HATPase_C_sf"/>
</dbReference>
<dbReference type="PROSITE" id="PS50109">
    <property type="entry name" value="HIS_KIN"/>
    <property type="match status" value="1"/>
</dbReference>
<dbReference type="PRINTS" id="PR00344">
    <property type="entry name" value="BCTRLSENSOR"/>
</dbReference>
<dbReference type="SMART" id="SM00388">
    <property type="entry name" value="HisKA"/>
    <property type="match status" value="1"/>
</dbReference>
<evidence type="ECO:0000259" key="10">
    <source>
        <dbReference type="PROSITE" id="PS50110"/>
    </source>
</evidence>